<dbReference type="Proteomes" id="UP000078387">
    <property type="component" value="Unassembled WGS sequence"/>
</dbReference>
<dbReference type="VEuPathDB" id="AmoebaDB:EHI7A_041400"/>
<dbReference type="Pfam" id="PF13306">
    <property type="entry name" value="LRR_5"/>
    <property type="match status" value="2"/>
</dbReference>
<accession>A0A5K1V4I9</accession>
<dbReference type="PANTHER" id="PTHR45661">
    <property type="entry name" value="SURFACE ANTIGEN"/>
    <property type="match status" value="1"/>
</dbReference>
<dbReference type="PANTHER" id="PTHR45661:SF3">
    <property type="entry name" value="IG-LIKE DOMAIN-CONTAINING PROTEIN"/>
    <property type="match status" value="1"/>
</dbReference>
<evidence type="ECO:0000313" key="2">
    <source>
        <dbReference type="Proteomes" id="UP000078387"/>
    </source>
</evidence>
<gene>
    <name evidence="1" type="ORF">CL6EHI_129870</name>
</gene>
<dbReference type="VEuPathDB" id="AmoebaDB:EHI5A_045970"/>
<dbReference type="InterPro" id="IPR026906">
    <property type="entry name" value="LRR_5"/>
</dbReference>
<protein>
    <submittedName>
        <fullName evidence="1">Leucine rich repeat protein bspa family</fullName>
    </submittedName>
</protein>
<dbReference type="Gene3D" id="3.80.10.10">
    <property type="entry name" value="Ribonuclease Inhibitor"/>
    <property type="match status" value="2"/>
</dbReference>
<sequence length="344" mass="39205">MNNIKNKVDGYSMLIVMKYLEYESDFINVICVNSKYKRNLDRLRFNPISIQSLTLFPFIQTLFLYSSFDPFIKGINQVQICYPITYKEQQILIRKHKTIKFNFSHIEYNGNENTIEQLFHCKDITHIGDNSFSQNLALKTITLPFHIIDIGNYVFFNCFNLTRIELSNRLTNIGVGCFSGCIGLKHLEIPTNVVYIGSNALFDCTSLESISFPLQIANSLCDQLNVIESLKSIKIIGKGRIDAFVSQYISHLIEDNNNNVICVNKIFTFYDTQHYGRQIEYGIKEIEDNCFLNDSSLDAIFIPSSVSKIGNNCFSGCTSLTSVSLPPNLKIIGINSFYNVPCVL</sequence>
<dbReference type="SUPFAM" id="SSF52058">
    <property type="entry name" value="L domain-like"/>
    <property type="match status" value="1"/>
</dbReference>
<evidence type="ECO:0000313" key="1">
    <source>
        <dbReference type="EMBL" id="GAT96774.1"/>
    </source>
</evidence>
<dbReference type="AlphaFoldDB" id="A0A5K1V4I9"/>
<dbReference type="OMA" id="YCKDITH"/>
<dbReference type="InterPro" id="IPR053139">
    <property type="entry name" value="Surface_bspA-like"/>
</dbReference>
<proteinExistence type="predicted"/>
<dbReference type="InterPro" id="IPR032675">
    <property type="entry name" value="LRR_dom_sf"/>
</dbReference>
<organism evidence="1 2">
    <name type="scientific">Entamoeba histolytica</name>
    <dbReference type="NCBI Taxonomy" id="5759"/>
    <lineage>
        <taxon>Eukaryota</taxon>
        <taxon>Amoebozoa</taxon>
        <taxon>Evosea</taxon>
        <taxon>Archamoebae</taxon>
        <taxon>Mastigamoebida</taxon>
        <taxon>Entamoebidae</taxon>
        <taxon>Entamoeba</taxon>
    </lineage>
</organism>
<name>A0A5K1V4I9_ENTHI</name>
<dbReference type="VEuPathDB" id="AmoebaDB:EHI8A_041130"/>
<dbReference type="VEuPathDB" id="AmoebaDB:KM1_020060"/>
<comment type="caution">
    <text evidence="1">The sequence shown here is derived from an EMBL/GenBank/DDBJ whole genome shotgun (WGS) entry which is preliminary data.</text>
</comment>
<dbReference type="VEuPathDB" id="AmoebaDB:EHI_129870"/>
<reference evidence="1 2" key="1">
    <citation type="submission" date="2016-05" db="EMBL/GenBank/DDBJ databases">
        <title>First whole genome sequencing of Entamoeba histolytica HM1:IMSS-clone-6.</title>
        <authorList>
            <person name="Mukherjee Avik.K."/>
            <person name="Izumyama S."/>
            <person name="Nakada-Tsukui K."/>
            <person name="Nozaki T."/>
        </authorList>
    </citation>
    <scope>NUCLEOTIDE SEQUENCE [LARGE SCALE GENOMIC DNA]</scope>
    <source>
        <strain evidence="1 2">HM1:IMSS clone 6</strain>
    </source>
</reference>
<dbReference type="EMBL" id="BDEQ01000001">
    <property type="protein sequence ID" value="GAT96774.1"/>
    <property type="molecule type" value="Genomic_DNA"/>
</dbReference>